<dbReference type="Pfam" id="PF01882">
    <property type="entry name" value="DUF58"/>
    <property type="match status" value="1"/>
</dbReference>
<dbReference type="RefSeq" id="WP_376867636.1">
    <property type="nucleotide sequence ID" value="NZ_JBHRYB010000014.1"/>
</dbReference>
<dbReference type="SUPFAM" id="SSF53300">
    <property type="entry name" value="vWA-like"/>
    <property type="match status" value="1"/>
</dbReference>
<dbReference type="EMBL" id="JBHRYB010000014">
    <property type="protein sequence ID" value="MFC3681306.1"/>
    <property type="molecule type" value="Genomic_DNA"/>
</dbReference>
<protein>
    <submittedName>
        <fullName evidence="2">DUF58 domain-containing protein</fullName>
    </submittedName>
</protein>
<reference evidence="3" key="1">
    <citation type="journal article" date="2019" name="Int. J. Syst. Evol. Microbiol.">
        <title>The Global Catalogue of Microorganisms (GCM) 10K type strain sequencing project: providing services to taxonomists for standard genome sequencing and annotation.</title>
        <authorList>
            <consortium name="The Broad Institute Genomics Platform"/>
            <consortium name="The Broad Institute Genome Sequencing Center for Infectious Disease"/>
            <person name="Wu L."/>
            <person name="Ma J."/>
        </authorList>
    </citation>
    <scope>NUCLEOTIDE SEQUENCE [LARGE SCALE GENOMIC DNA]</scope>
    <source>
        <strain evidence="3">KCTC 42424</strain>
    </source>
</reference>
<dbReference type="Proteomes" id="UP001595722">
    <property type="component" value="Unassembled WGS sequence"/>
</dbReference>
<dbReference type="PANTHER" id="PTHR33608">
    <property type="entry name" value="BLL2464 PROTEIN"/>
    <property type="match status" value="1"/>
</dbReference>
<dbReference type="PANTHER" id="PTHR33608:SF3">
    <property type="entry name" value="SLR2013 PROTEIN"/>
    <property type="match status" value="1"/>
</dbReference>
<organism evidence="2 3">
    <name type="scientific">Bacterioplanoides pacificum</name>
    <dbReference type="NCBI Taxonomy" id="1171596"/>
    <lineage>
        <taxon>Bacteria</taxon>
        <taxon>Pseudomonadati</taxon>
        <taxon>Pseudomonadota</taxon>
        <taxon>Gammaproteobacteria</taxon>
        <taxon>Oceanospirillales</taxon>
        <taxon>Oceanospirillaceae</taxon>
        <taxon>Bacterioplanoides</taxon>
    </lineage>
</organism>
<gene>
    <name evidence="2" type="ORF">ACFOMG_14470</name>
</gene>
<name>A0ABV7VX26_9GAMM</name>
<evidence type="ECO:0000313" key="3">
    <source>
        <dbReference type="Proteomes" id="UP001595722"/>
    </source>
</evidence>
<feature type="domain" description="DUF58" evidence="1">
    <location>
        <begin position="197"/>
        <end position="400"/>
    </location>
</feature>
<sequence>MMPTARHLTLLGGLCLIALLSDIFQAPVAMVYTLIIFYLLWVGSDLLRLWQLPGLQLQRQLDANIPVREWVDASLRLTLEHGRPQRLLLEELRDAVFECDGLPAEVWLQAGQQATLNYRLRANRRGSFAFQAVQYRLFSPAGFWSRKRTVPLPQPVRVQPNYQAVVNMTLQGEEQAVARMGLRLQRRRGEGTEFHQLREYRAGDAIRKIDWKATSRARKLISKEFRDEQDQQLVFLLDTGRRMRHSEAGINFMDDTINAMLLVSHIAARQGDAVGFMAFGNHQHWCPPQKHKSIVKQLVDHCFDIQPGLVHSDYLRSAQRLLELQKRRALVVILTNTRDEDSEDLEKAVVLLRKRHLVAIADLQEDFFCHLEQQDFNHSEQALTYLAAQQYQQSRQQMQRSLTGLGAVYLDCIANDLPARLVGAYQQIKSSGRL</sequence>
<evidence type="ECO:0000313" key="2">
    <source>
        <dbReference type="EMBL" id="MFC3681306.1"/>
    </source>
</evidence>
<dbReference type="InterPro" id="IPR036465">
    <property type="entry name" value="vWFA_dom_sf"/>
</dbReference>
<accession>A0ABV7VX26</accession>
<dbReference type="InterPro" id="IPR002881">
    <property type="entry name" value="DUF58"/>
</dbReference>
<proteinExistence type="predicted"/>
<keyword evidence="3" id="KW-1185">Reference proteome</keyword>
<comment type="caution">
    <text evidence="2">The sequence shown here is derived from an EMBL/GenBank/DDBJ whole genome shotgun (WGS) entry which is preliminary data.</text>
</comment>
<evidence type="ECO:0000259" key="1">
    <source>
        <dbReference type="Pfam" id="PF01882"/>
    </source>
</evidence>